<dbReference type="Proteomes" id="UP000549394">
    <property type="component" value="Unassembled WGS sequence"/>
</dbReference>
<evidence type="ECO:0000313" key="1">
    <source>
        <dbReference type="EMBL" id="CAD5117773.1"/>
    </source>
</evidence>
<name>A0A7I8VR23_9ANNE</name>
<accession>A0A7I8VR23</accession>
<proteinExistence type="predicted"/>
<comment type="caution">
    <text evidence="1">The sequence shown here is derived from an EMBL/GenBank/DDBJ whole genome shotgun (WGS) entry which is preliminary data.</text>
</comment>
<keyword evidence="2" id="KW-1185">Reference proteome</keyword>
<reference evidence="1 2" key="1">
    <citation type="submission" date="2020-08" db="EMBL/GenBank/DDBJ databases">
        <authorList>
            <person name="Hejnol A."/>
        </authorList>
    </citation>
    <scope>NUCLEOTIDE SEQUENCE [LARGE SCALE GENOMIC DNA]</scope>
</reference>
<organism evidence="1 2">
    <name type="scientific">Dimorphilus gyrociliatus</name>
    <dbReference type="NCBI Taxonomy" id="2664684"/>
    <lineage>
        <taxon>Eukaryota</taxon>
        <taxon>Metazoa</taxon>
        <taxon>Spiralia</taxon>
        <taxon>Lophotrochozoa</taxon>
        <taxon>Annelida</taxon>
        <taxon>Polychaeta</taxon>
        <taxon>Polychaeta incertae sedis</taxon>
        <taxon>Dinophilidae</taxon>
        <taxon>Dimorphilus</taxon>
    </lineage>
</organism>
<protein>
    <submittedName>
        <fullName evidence="1">Uncharacterized protein</fullName>
    </submittedName>
</protein>
<evidence type="ECO:0000313" key="2">
    <source>
        <dbReference type="Proteomes" id="UP000549394"/>
    </source>
</evidence>
<dbReference type="AlphaFoldDB" id="A0A7I8VR23"/>
<dbReference type="EMBL" id="CAJFCJ010000007">
    <property type="protein sequence ID" value="CAD5117773.1"/>
    <property type="molecule type" value="Genomic_DNA"/>
</dbReference>
<sequence length="89" mass="9788">MNDTLVREKKTGLKERRFGTVDGEGRKLDKFLKKGENAIGKTSSFILGKNDVNIFLFVVLSTAKGIILSSDLANEGCTNMYEFAGKPKS</sequence>
<gene>
    <name evidence="1" type="ORF">DGYR_LOCUS6269</name>
</gene>